<dbReference type="Proteomes" id="UP000242501">
    <property type="component" value="Unassembled WGS sequence"/>
</dbReference>
<keyword evidence="6 8" id="KW-0057">Aromatic amino acid biosynthesis</keyword>
<dbReference type="InterPro" id="IPR006218">
    <property type="entry name" value="DAHP1/KDSA"/>
</dbReference>
<comment type="catalytic activity">
    <reaction evidence="7 8">
        <text>D-erythrose 4-phosphate + phosphoenolpyruvate + H2O = 7-phospho-2-dehydro-3-deoxy-D-arabino-heptonate + phosphate</text>
        <dbReference type="Rhea" id="RHEA:14717"/>
        <dbReference type="ChEBI" id="CHEBI:15377"/>
        <dbReference type="ChEBI" id="CHEBI:16897"/>
        <dbReference type="ChEBI" id="CHEBI:43474"/>
        <dbReference type="ChEBI" id="CHEBI:58394"/>
        <dbReference type="ChEBI" id="CHEBI:58702"/>
        <dbReference type="EC" id="2.5.1.54"/>
    </reaction>
</comment>
<evidence type="ECO:0000256" key="6">
    <source>
        <dbReference type="ARBA" id="ARBA00023141"/>
    </source>
</evidence>
<dbReference type="EMBL" id="FMYL01000003">
    <property type="protein sequence ID" value="SDB88034.1"/>
    <property type="molecule type" value="Genomic_DNA"/>
</dbReference>
<dbReference type="InterPro" id="IPR006219">
    <property type="entry name" value="DAHP_synth_1"/>
</dbReference>
<dbReference type="GO" id="GO:0009423">
    <property type="term" value="P:chorismate biosynthetic process"/>
    <property type="evidence" value="ECO:0007669"/>
    <property type="project" value="UniProtKB-UniPathway"/>
</dbReference>
<dbReference type="AlphaFoldDB" id="A0A1G6H1K0"/>
<proteinExistence type="inferred from homology"/>
<dbReference type="PANTHER" id="PTHR21225">
    <property type="entry name" value="PHOSPHO-2-DEHYDRO-3-DEOXYHEPTONATE ALDOLASE DAHP SYNTHETASE"/>
    <property type="match status" value="1"/>
</dbReference>
<dbReference type="UniPathway" id="UPA00053">
    <property type="reaction ID" value="UER00084"/>
</dbReference>
<dbReference type="NCBIfam" id="TIGR00034">
    <property type="entry name" value="aroFGH"/>
    <property type="match status" value="1"/>
</dbReference>
<dbReference type="EC" id="2.5.1.54" evidence="8"/>
<dbReference type="SUPFAM" id="SSF51569">
    <property type="entry name" value="Aldolase"/>
    <property type="match status" value="1"/>
</dbReference>
<feature type="domain" description="DAHP synthetase I/KDSA" evidence="9">
    <location>
        <begin position="42"/>
        <end position="329"/>
    </location>
</feature>
<protein>
    <recommendedName>
        <fullName evidence="8">Phospho-2-dehydro-3-deoxyheptonate aldolase</fullName>
        <ecNumber evidence="8">2.5.1.54</ecNumber>
    </recommendedName>
</protein>
<keyword evidence="4 8" id="KW-0028">Amino-acid biosynthesis</keyword>
<evidence type="ECO:0000256" key="5">
    <source>
        <dbReference type="ARBA" id="ARBA00022679"/>
    </source>
</evidence>
<evidence type="ECO:0000256" key="2">
    <source>
        <dbReference type="ARBA" id="ARBA00004688"/>
    </source>
</evidence>
<keyword evidence="11" id="KW-1185">Reference proteome</keyword>
<name>A0A1G6H1K0_9GAMM</name>
<dbReference type="InterPro" id="IPR013785">
    <property type="entry name" value="Aldolase_TIM"/>
</dbReference>
<dbReference type="NCBIfam" id="NF009395">
    <property type="entry name" value="PRK12755.1"/>
    <property type="match status" value="1"/>
</dbReference>
<dbReference type="PANTHER" id="PTHR21225:SF12">
    <property type="entry name" value="PHOSPHO-2-DEHYDRO-3-DEOXYHEPTONATE ALDOLASE, TYROSINE-INHIBITED"/>
    <property type="match status" value="1"/>
</dbReference>
<dbReference type="STRING" id="1219383.SAMN05421733_103154"/>
<evidence type="ECO:0000313" key="11">
    <source>
        <dbReference type="Proteomes" id="UP000242501"/>
    </source>
</evidence>
<reference evidence="11" key="1">
    <citation type="submission" date="2016-09" db="EMBL/GenBank/DDBJ databases">
        <authorList>
            <person name="Varghese N."/>
            <person name="Submissions S."/>
        </authorList>
    </citation>
    <scope>NUCLEOTIDE SEQUENCE [LARGE SCALE GENOMIC DNA]</scope>
    <source>
        <strain evidence="11">ANC 4422</strain>
    </source>
</reference>
<comment type="function">
    <text evidence="1 8">Stereospecific condensation of phosphoenolpyruvate (PEP) and D-erythrose-4-phosphate (E4P) giving rise to 3-deoxy-D-arabino-heptulosonate-7-phosphate (DAHP).</text>
</comment>
<dbReference type="Gene3D" id="3.20.20.70">
    <property type="entry name" value="Aldolase class I"/>
    <property type="match status" value="1"/>
</dbReference>
<sequence>MNTVVSPIQEKTLPTPQQLKKDLPLSSVLKSQIAQYRHTVDAILAGQDPRLLLIIGPCSIHDPIAVVEYAKKLQKLQLEVKDHIFIVMRAYIEKPRTTVGWKGFLYDPMLDESADLKQGIEKSRALYLKLAETGVPIASEILNPMAIGYFDDLITWGAIGARTSESQIHREISSSLPFAVGFKNGTDGSVQIALDAIQSAAAKHDFFALGQHGGPVLKSSLGNPFPHLILRGANTGNNYDAESVQTIKDVVGERMPALVIDCSHGNSGKNPLKQPAILKQIIAEKSVTHVKGVMVESHLVDGAQKISSNMTYGQSVTDGCLGWEKTEQLVLQVYADLST</sequence>
<dbReference type="Pfam" id="PF00793">
    <property type="entry name" value="DAHP_synth_1"/>
    <property type="match status" value="1"/>
</dbReference>
<gene>
    <name evidence="10" type="ORF">SAMN05421733_103154</name>
</gene>
<evidence type="ECO:0000313" key="10">
    <source>
        <dbReference type="EMBL" id="SDB88034.1"/>
    </source>
</evidence>
<dbReference type="OrthoDB" id="9807331at2"/>
<comment type="similarity">
    <text evidence="3 8">Belongs to the class-I DAHP synthase family.</text>
</comment>
<evidence type="ECO:0000256" key="7">
    <source>
        <dbReference type="ARBA" id="ARBA00047508"/>
    </source>
</evidence>
<dbReference type="RefSeq" id="WP_092747116.1">
    <property type="nucleotide sequence ID" value="NZ_FMYL01000003.1"/>
</dbReference>
<evidence type="ECO:0000259" key="9">
    <source>
        <dbReference type="Pfam" id="PF00793"/>
    </source>
</evidence>
<dbReference type="GO" id="GO:0005737">
    <property type="term" value="C:cytoplasm"/>
    <property type="evidence" value="ECO:0007669"/>
    <property type="project" value="TreeGrafter"/>
</dbReference>
<accession>A0A1G6H1K0</accession>
<dbReference type="GO" id="GO:0003849">
    <property type="term" value="F:3-deoxy-7-phosphoheptulonate synthase activity"/>
    <property type="evidence" value="ECO:0007669"/>
    <property type="project" value="UniProtKB-EC"/>
</dbReference>
<comment type="pathway">
    <text evidence="2 8">Metabolic intermediate biosynthesis; chorismate biosynthesis; chorismate from D-erythrose 4-phosphate and phosphoenolpyruvate: step 1/7.</text>
</comment>
<evidence type="ECO:0000256" key="8">
    <source>
        <dbReference type="PIRNR" id="PIRNR001361"/>
    </source>
</evidence>
<evidence type="ECO:0000256" key="3">
    <source>
        <dbReference type="ARBA" id="ARBA00007985"/>
    </source>
</evidence>
<dbReference type="GO" id="GO:0009073">
    <property type="term" value="P:aromatic amino acid family biosynthetic process"/>
    <property type="evidence" value="ECO:0007669"/>
    <property type="project" value="UniProtKB-KW"/>
</dbReference>
<evidence type="ECO:0000256" key="1">
    <source>
        <dbReference type="ARBA" id="ARBA00003726"/>
    </source>
</evidence>
<dbReference type="PIRSF" id="PIRSF001361">
    <property type="entry name" value="DAHP_synthase"/>
    <property type="match status" value="1"/>
</dbReference>
<evidence type="ECO:0000256" key="4">
    <source>
        <dbReference type="ARBA" id="ARBA00022605"/>
    </source>
</evidence>
<organism evidence="10 11">
    <name type="scientific">Acinetobacter boissieri</name>
    <dbReference type="NCBI Taxonomy" id="1219383"/>
    <lineage>
        <taxon>Bacteria</taxon>
        <taxon>Pseudomonadati</taxon>
        <taxon>Pseudomonadota</taxon>
        <taxon>Gammaproteobacteria</taxon>
        <taxon>Moraxellales</taxon>
        <taxon>Moraxellaceae</taxon>
        <taxon>Acinetobacter</taxon>
    </lineage>
</organism>
<dbReference type="GO" id="GO:0008652">
    <property type="term" value="P:amino acid biosynthetic process"/>
    <property type="evidence" value="ECO:0007669"/>
    <property type="project" value="UniProtKB-KW"/>
</dbReference>
<keyword evidence="5 8" id="KW-0808">Transferase</keyword>